<dbReference type="RefSeq" id="WP_260902639.1">
    <property type="nucleotide sequence ID" value="NZ_JAOCZP010000003.1"/>
</dbReference>
<protein>
    <submittedName>
        <fullName evidence="1">Uncharacterized protein</fullName>
    </submittedName>
</protein>
<dbReference type="Proteomes" id="UP001320831">
    <property type="component" value="Unassembled WGS sequence"/>
</dbReference>
<gene>
    <name evidence="1" type="ORF">N5A92_11145</name>
</gene>
<evidence type="ECO:0000313" key="2">
    <source>
        <dbReference type="Proteomes" id="UP001320831"/>
    </source>
</evidence>
<evidence type="ECO:0000313" key="1">
    <source>
        <dbReference type="EMBL" id="MCT7375587.1"/>
    </source>
</evidence>
<keyword evidence="2" id="KW-1185">Reference proteome</keyword>
<comment type="caution">
    <text evidence="1">The sequence shown here is derived from an EMBL/GenBank/DDBJ whole genome shotgun (WGS) entry which is preliminary data.</text>
</comment>
<proteinExistence type="predicted"/>
<name>A0ABT2LMB8_9HYPH</name>
<sequence length="132" mass="13773">MPFGSFEIIVPDAMKLRSARQVATFLLAVFMTVGLNLSAVQASDMTVQMAMTAEMTAYDGGNCQDCTNTGEGHGTQALCPTTACAAPILAVLPHVPATAIATAPAPSLRPSAQMTGWAFLPDPYPPRGDTLM</sequence>
<accession>A0ABT2LMB8</accession>
<dbReference type="EMBL" id="JAOCZP010000003">
    <property type="protein sequence ID" value="MCT7375587.1"/>
    <property type="molecule type" value="Genomic_DNA"/>
</dbReference>
<organism evidence="1 2">
    <name type="scientific">Chelativorans salis</name>
    <dbReference type="NCBI Taxonomy" id="2978478"/>
    <lineage>
        <taxon>Bacteria</taxon>
        <taxon>Pseudomonadati</taxon>
        <taxon>Pseudomonadota</taxon>
        <taxon>Alphaproteobacteria</taxon>
        <taxon>Hyphomicrobiales</taxon>
        <taxon>Phyllobacteriaceae</taxon>
        <taxon>Chelativorans</taxon>
    </lineage>
</organism>
<reference evidence="1 2" key="1">
    <citation type="submission" date="2022-09" db="EMBL/GenBank/DDBJ databases">
        <title>Chelativorans salina sp. nov., a novel slightly halophilic bacterium isolated from a saline lake sediment enrichment.</title>
        <authorList>
            <person name="Gao L."/>
            <person name="Fang B.-Z."/>
            <person name="Li W.-J."/>
        </authorList>
    </citation>
    <scope>NUCLEOTIDE SEQUENCE [LARGE SCALE GENOMIC DNA]</scope>
    <source>
        <strain evidence="1 2">EGI FJ00035</strain>
    </source>
</reference>